<sequence>MAFKDGILDNYLHERHFLQTVYMPAFQPAGRNFVYMKNHKAACTTVIATLMAHLLAEMGDSRDISMQNVHKPPMDVIHAGKRTLSLDRAVDALQSPDVFRFTAVREPISRTVSAWADKVAGQGAKKHKLMDKLGRAKDEDLSLSAFLDVLAHNPEALDVDRHWRPQSKEISWGLINYDVVGTTDDLEPALKEIVSSCFGKAQPMVQDTRNSLGHKTSSKELVAGLTRKDRRNIERAFGADLEMYEAVKSRQIQTVLAL</sequence>
<evidence type="ECO:0000256" key="3">
    <source>
        <dbReference type="ARBA" id="ARBA00022692"/>
    </source>
</evidence>
<evidence type="ECO:0008006" key="10">
    <source>
        <dbReference type="Google" id="ProtNLM"/>
    </source>
</evidence>
<keyword evidence="6" id="KW-0472">Membrane</keyword>
<dbReference type="PANTHER" id="PTHR12137:SF54">
    <property type="entry name" value="CARBOHYDRATE SULFOTRANSFERASE"/>
    <property type="match status" value="1"/>
</dbReference>
<dbReference type="InterPro" id="IPR005331">
    <property type="entry name" value="Sulfotransferase"/>
</dbReference>
<dbReference type="InterPro" id="IPR018011">
    <property type="entry name" value="Carb_sulfotrans_8-10"/>
</dbReference>
<keyword evidence="4" id="KW-1133">Transmembrane helix</keyword>
<reference evidence="8" key="1">
    <citation type="journal article" date="2014" name="Int. J. Syst. Evol. Microbiol.">
        <title>Complete genome sequence of Corynebacterium casei LMG S-19264T (=DSM 44701T), isolated from a smear-ripened cheese.</title>
        <authorList>
            <consortium name="US DOE Joint Genome Institute (JGI-PGF)"/>
            <person name="Walter F."/>
            <person name="Albersmeier A."/>
            <person name="Kalinowski J."/>
            <person name="Ruckert C."/>
        </authorList>
    </citation>
    <scope>NUCLEOTIDE SEQUENCE</scope>
    <source>
        <strain evidence="8">CGMCC 1.15880</strain>
    </source>
</reference>
<proteinExistence type="predicted"/>
<dbReference type="GO" id="GO:0008146">
    <property type="term" value="F:sulfotransferase activity"/>
    <property type="evidence" value="ECO:0007669"/>
    <property type="project" value="InterPro"/>
</dbReference>
<dbReference type="RefSeq" id="WP_188672736.1">
    <property type="nucleotide sequence ID" value="NZ_BMKA01000002.1"/>
</dbReference>
<evidence type="ECO:0000256" key="6">
    <source>
        <dbReference type="ARBA" id="ARBA00023136"/>
    </source>
</evidence>
<keyword evidence="9" id="KW-1185">Reference proteome</keyword>
<evidence type="ECO:0000256" key="1">
    <source>
        <dbReference type="ARBA" id="ARBA00004323"/>
    </source>
</evidence>
<organism evidence="8 9">
    <name type="scientific">Neptunicoccus cionae</name>
    <dbReference type="NCBI Taxonomy" id="2035344"/>
    <lineage>
        <taxon>Bacteria</taxon>
        <taxon>Pseudomonadati</taxon>
        <taxon>Pseudomonadota</taxon>
        <taxon>Alphaproteobacteria</taxon>
        <taxon>Rhodobacterales</taxon>
        <taxon>Paracoccaceae</taxon>
        <taxon>Neptunicoccus</taxon>
    </lineage>
</organism>
<dbReference type="Gene3D" id="3.40.50.300">
    <property type="entry name" value="P-loop containing nucleotide triphosphate hydrolases"/>
    <property type="match status" value="1"/>
</dbReference>
<evidence type="ECO:0000313" key="8">
    <source>
        <dbReference type="EMBL" id="GGA15325.1"/>
    </source>
</evidence>
<dbReference type="Proteomes" id="UP000628017">
    <property type="component" value="Unassembled WGS sequence"/>
</dbReference>
<dbReference type="Pfam" id="PF03567">
    <property type="entry name" value="Sulfotransfer_2"/>
    <property type="match status" value="1"/>
</dbReference>
<name>A0A916VPV3_9RHOB</name>
<keyword evidence="3" id="KW-0812">Transmembrane</keyword>
<evidence type="ECO:0000256" key="5">
    <source>
        <dbReference type="ARBA" id="ARBA00023034"/>
    </source>
</evidence>
<dbReference type="InterPro" id="IPR027417">
    <property type="entry name" value="P-loop_NTPase"/>
</dbReference>
<protein>
    <recommendedName>
        <fullName evidence="10">Sulfotransferase family protein</fullName>
    </recommendedName>
</protein>
<dbReference type="GO" id="GO:0016020">
    <property type="term" value="C:membrane"/>
    <property type="evidence" value="ECO:0007669"/>
    <property type="project" value="InterPro"/>
</dbReference>
<dbReference type="PANTHER" id="PTHR12137">
    <property type="entry name" value="CARBOHYDRATE SULFOTRANSFERASE"/>
    <property type="match status" value="1"/>
</dbReference>
<accession>A0A916VPV3</accession>
<evidence type="ECO:0000256" key="7">
    <source>
        <dbReference type="ARBA" id="ARBA00023180"/>
    </source>
</evidence>
<dbReference type="EMBL" id="BMKA01000002">
    <property type="protein sequence ID" value="GGA15325.1"/>
    <property type="molecule type" value="Genomic_DNA"/>
</dbReference>
<comment type="subcellular location">
    <subcellularLocation>
        <location evidence="1">Golgi apparatus membrane</location>
        <topology evidence="1">Single-pass type II membrane protein</topology>
    </subcellularLocation>
</comment>
<evidence type="ECO:0000256" key="2">
    <source>
        <dbReference type="ARBA" id="ARBA00022679"/>
    </source>
</evidence>
<comment type="caution">
    <text evidence="8">The sequence shown here is derived from an EMBL/GenBank/DDBJ whole genome shotgun (WGS) entry which is preliminary data.</text>
</comment>
<dbReference type="AlphaFoldDB" id="A0A916VPV3"/>
<evidence type="ECO:0000256" key="4">
    <source>
        <dbReference type="ARBA" id="ARBA00022989"/>
    </source>
</evidence>
<keyword evidence="2" id="KW-0808">Transferase</keyword>
<evidence type="ECO:0000313" key="9">
    <source>
        <dbReference type="Proteomes" id="UP000628017"/>
    </source>
</evidence>
<keyword evidence="7" id="KW-0325">Glycoprotein</keyword>
<dbReference type="GO" id="GO:0016051">
    <property type="term" value="P:carbohydrate biosynthetic process"/>
    <property type="evidence" value="ECO:0007669"/>
    <property type="project" value="InterPro"/>
</dbReference>
<gene>
    <name evidence="8" type="ORF">GCM10011498_14610</name>
</gene>
<keyword evidence="5" id="KW-0333">Golgi apparatus</keyword>
<reference evidence="8" key="2">
    <citation type="submission" date="2020-09" db="EMBL/GenBank/DDBJ databases">
        <authorList>
            <person name="Sun Q."/>
            <person name="Zhou Y."/>
        </authorList>
    </citation>
    <scope>NUCLEOTIDE SEQUENCE</scope>
    <source>
        <strain evidence="8">CGMCC 1.15880</strain>
    </source>
</reference>